<evidence type="ECO:0000256" key="8">
    <source>
        <dbReference type="SAM" id="MobiDB-lite"/>
    </source>
</evidence>
<dbReference type="PANTHER" id="PTHR12271">
    <property type="entry name" value="POLY A POLYMERASE CID PAP -RELATED"/>
    <property type="match status" value="1"/>
</dbReference>
<keyword evidence="7" id="KW-0460">Magnesium</keyword>
<dbReference type="CDD" id="cd05402">
    <property type="entry name" value="NT_PAP_TUTase"/>
    <property type="match status" value="1"/>
</dbReference>
<comment type="cofactor">
    <cofactor evidence="2">
        <name>Mg(2+)</name>
        <dbReference type="ChEBI" id="CHEBI:18420"/>
    </cofactor>
</comment>
<evidence type="ECO:0000256" key="4">
    <source>
        <dbReference type="ARBA" id="ARBA00012388"/>
    </source>
</evidence>
<feature type="domain" description="Poly(A) RNA polymerase mitochondrial-like central palm" evidence="10">
    <location>
        <begin position="277"/>
        <end position="408"/>
    </location>
</feature>
<feature type="region of interest" description="Disordered" evidence="8">
    <location>
        <begin position="163"/>
        <end position="233"/>
    </location>
</feature>
<feature type="compositionally biased region" description="Polar residues" evidence="8">
    <location>
        <begin position="23"/>
        <end position="39"/>
    </location>
</feature>
<dbReference type="Gene3D" id="1.10.1410.10">
    <property type="match status" value="1"/>
</dbReference>
<dbReference type="GO" id="GO:0046872">
    <property type="term" value="F:metal ion binding"/>
    <property type="evidence" value="ECO:0007669"/>
    <property type="project" value="UniProtKB-KW"/>
</dbReference>
<feature type="compositionally biased region" description="Basic and acidic residues" evidence="8">
    <location>
        <begin position="1237"/>
        <end position="1247"/>
    </location>
</feature>
<feature type="region of interest" description="Disordered" evidence="8">
    <location>
        <begin position="798"/>
        <end position="824"/>
    </location>
</feature>
<evidence type="ECO:0000256" key="3">
    <source>
        <dbReference type="ARBA" id="ARBA00008593"/>
    </source>
</evidence>
<dbReference type="EMBL" id="JAUKUD010000003">
    <property type="protein sequence ID" value="KAK0749176.1"/>
    <property type="molecule type" value="Genomic_DNA"/>
</dbReference>
<keyword evidence="5" id="KW-0808">Transferase</keyword>
<gene>
    <name evidence="11" type="ORF">B0T18DRAFT_321161</name>
</gene>
<evidence type="ECO:0000313" key="12">
    <source>
        <dbReference type="Proteomes" id="UP001172155"/>
    </source>
</evidence>
<feature type="compositionally biased region" description="Polar residues" evidence="8">
    <location>
        <begin position="1141"/>
        <end position="1150"/>
    </location>
</feature>
<accession>A0AA40K7T7</accession>
<protein>
    <recommendedName>
        <fullName evidence="4">polynucleotide adenylyltransferase</fullName>
        <ecNumber evidence="4">2.7.7.19</ecNumber>
    </recommendedName>
</protein>
<dbReference type="InterPro" id="IPR054708">
    <property type="entry name" value="MTPAP-like_central"/>
</dbReference>
<dbReference type="Pfam" id="PF03828">
    <property type="entry name" value="PAP_assoc"/>
    <property type="match status" value="1"/>
</dbReference>
<dbReference type="GO" id="GO:1990817">
    <property type="term" value="F:poly(A) RNA polymerase activity"/>
    <property type="evidence" value="ECO:0007669"/>
    <property type="project" value="UniProtKB-EC"/>
</dbReference>
<comment type="caution">
    <text evidence="11">The sequence shown here is derived from an EMBL/GenBank/DDBJ whole genome shotgun (WGS) entry which is preliminary data.</text>
</comment>
<dbReference type="GO" id="GO:0010605">
    <property type="term" value="P:negative regulation of macromolecule metabolic process"/>
    <property type="evidence" value="ECO:0007669"/>
    <property type="project" value="UniProtKB-ARBA"/>
</dbReference>
<evidence type="ECO:0000256" key="7">
    <source>
        <dbReference type="ARBA" id="ARBA00022842"/>
    </source>
</evidence>
<feature type="compositionally biased region" description="Polar residues" evidence="8">
    <location>
        <begin position="169"/>
        <end position="189"/>
    </location>
</feature>
<organism evidence="11 12">
    <name type="scientific">Schizothecium vesticola</name>
    <dbReference type="NCBI Taxonomy" id="314040"/>
    <lineage>
        <taxon>Eukaryota</taxon>
        <taxon>Fungi</taxon>
        <taxon>Dikarya</taxon>
        <taxon>Ascomycota</taxon>
        <taxon>Pezizomycotina</taxon>
        <taxon>Sordariomycetes</taxon>
        <taxon>Sordariomycetidae</taxon>
        <taxon>Sordariales</taxon>
        <taxon>Schizotheciaceae</taxon>
        <taxon>Schizothecium</taxon>
    </lineage>
</organism>
<feature type="domain" description="PAP-associated" evidence="9">
    <location>
        <begin position="499"/>
        <end position="552"/>
    </location>
</feature>
<feature type="region of interest" description="Disordered" evidence="8">
    <location>
        <begin position="726"/>
        <end position="751"/>
    </location>
</feature>
<sequence length="1247" mass="134401">MDGRPTAAESKHHYQPNPWPRATSGTSTPRVNTSSTGDSTPAYFSPPLELFPLLFPQQAFHDKLLQYNQLVSAGRGGGGLQTSSNPTASSAHQKPAARSRSSSKVSTKDHLHAKSGAQSCHGNRATGTSDITDRASIAPATDPPVKMPHTTTMEVATGRALPVRLPPCSASNGTHPAAQSMSVPSTPSQHPRKFSCESREHSPGATQNHSPRSAYSETNGNVPSLRPLPPRTGGCRFEYQIPTSRRRIPYSIGSDRLEKLDDADIKKSLADEDEAKLEADIQSLYRQLLPTKEIETKRKKLVQKLETLFNEEWKRKDIRVHLFGSSGNLLCSDDSDVDICITTPGKEPVSVCMIAELLDKNGMEKVVCVSSAKVPIVKIWDPDLKLACDMNVNNTPALENTRMVRTYVGIDDRVRPLAMIIKYWTRRRILNDAAFGGTLSSYTWICLIIAFLQLRKPPVLPALHTCEEEKTKRKDGPKSEFGDDLKKLRARFGGKNKDSLAVLLFQFFRFYAHEFDYDNHVLSLRLGKLLTKTEKNWHIGTNNTLCIEEPFTVIRNLGNTADDFSFRGLHMELRRAFDLIADGKLEECCEQYVFPKEEERVHLPKPALVSRPIMVRSSSQQNGGRGGRGFKNFPPRGGNGGRNGNTNGNSGRRGSSVAYDANGSFPQTPTTTVPVLPAQYMWYPQSNSHMTPEMAALSASMSAYQEQHLRYQQLYHHMAFAQAQAQAAQRAQNGSTQKTDRSRTSSFDNPPLTAPLPYDFAYTYGMPIVPPHYHAGIMPTSQATTTADFRRSLHRGAVASETAGSSGSGPLRSQSQPASRTSMAAPPVVGGYAASSAQAFNGMHSIQARQVSGVSGLGLVTDEPTEMGNGDGSVKVLADSPPEDEGGPFIAYYVNTSSSPVRKVNVLPSAVPVLGDLSNGTQGRRRLSTDQLPQSILDRRMRRTSRSPSPLGHARAFSVGTNSAPLASAPFQANGKLAPNQAPLVVSGSTSKPAPMPGPARYAAVHDFAVADDSNFDNPLHISQGQGFGPWAESRALYGAPVEPSPPSLSDRPVIVNGSSTGRSPLSAAGFGAGALGEVVSNSVSSLPGVRSRAISRQQQSGVAPLDLAGDFRITPEIQQHLSPVYENRTPSPAAVRRLESSTAAQSPLAISSKESRPEAPKTQQKPPTGAPSKHEKAPPVVGSDTKSANGPKESGHVRGANSQSDSAAAWQKPKTRKKGGGDAKALTNGLDSGEQLPKDGADRKGG</sequence>
<feature type="compositionally biased region" description="Polar residues" evidence="8">
    <location>
        <begin position="81"/>
        <end position="92"/>
    </location>
</feature>
<reference evidence="11" key="1">
    <citation type="submission" date="2023-06" db="EMBL/GenBank/DDBJ databases">
        <title>Genome-scale phylogeny and comparative genomics of the fungal order Sordariales.</title>
        <authorList>
            <consortium name="Lawrence Berkeley National Laboratory"/>
            <person name="Hensen N."/>
            <person name="Bonometti L."/>
            <person name="Westerberg I."/>
            <person name="Brannstrom I.O."/>
            <person name="Guillou S."/>
            <person name="Cros-Aarteil S."/>
            <person name="Calhoun S."/>
            <person name="Haridas S."/>
            <person name="Kuo A."/>
            <person name="Mondo S."/>
            <person name="Pangilinan J."/>
            <person name="Riley R."/>
            <person name="LaButti K."/>
            <person name="Andreopoulos B."/>
            <person name="Lipzen A."/>
            <person name="Chen C."/>
            <person name="Yanf M."/>
            <person name="Daum C."/>
            <person name="Ng V."/>
            <person name="Clum A."/>
            <person name="Steindorff A."/>
            <person name="Ohm R."/>
            <person name="Martin F."/>
            <person name="Silar P."/>
            <person name="Natvig D."/>
            <person name="Lalanne C."/>
            <person name="Gautier V."/>
            <person name="Ament-velasquez S.L."/>
            <person name="Kruys A."/>
            <person name="Hutchinson M.I."/>
            <person name="Powell A.J."/>
            <person name="Barry K."/>
            <person name="Miller A.N."/>
            <person name="Grigoriev I.V."/>
            <person name="Debuchy R."/>
            <person name="Gladieux P."/>
            <person name="Thoren M.H."/>
            <person name="Johannesson H."/>
        </authorList>
    </citation>
    <scope>NUCLEOTIDE SEQUENCE</scope>
    <source>
        <strain evidence="11">SMH3187-1</strain>
    </source>
</reference>
<dbReference type="InterPro" id="IPR043519">
    <property type="entry name" value="NT_sf"/>
</dbReference>
<dbReference type="SUPFAM" id="SSF81631">
    <property type="entry name" value="PAP/OAS1 substrate-binding domain"/>
    <property type="match status" value="1"/>
</dbReference>
<feature type="region of interest" description="Disordered" evidence="8">
    <location>
        <begin position="1"/>
        <end position="43"/>
    </location>
</feature>
<keyword evidence="6" id="KW-0479">Metal-binding</keyword>
<comment type="cofactor">
    <cofactor evidence="1">
        <name>Mn(2+)</name>
        <dbReference type="ChEBI" id="CHEBI:29035"/>
    </cofactor>
</comment>
<name>A0AA40K7T7_9PEZI</name>
<evidence type="ECO:0000259" key="9">
    <source>
        <dbReference type="Pfam" id="PF03828"/>
    </source>
</evidence>
<dbReference type="PANTHER" id="PTHR12271:SF113">
    <property type="entry name" value="POLY(A) RNA POLYMERASE CID11"/>
    <property type="match status" value="1"/>
</dbReference>
<feature type="compositionally biased region" description="Polar residues" evidence="8">
    <location>
        <begin position="116"/>
        <end position="130"/>
    </location>
</feature>
<evidence type="ECO:0000256" key="6">
    <source>
        <dbReference type="ARBA" id="ARBA00022723"/>
    </source>
</evidence>
<dbReference type="AlphaFoldDB" id="A0AA40K7T7"/>
<proteinExistence type="inferred from homology"/>
<feature type="region of interest" description="Disordered" evidence="8">
    <location>
        <begin position="614"/>
        <end position="667"/>
    </location>
</feature>
<dbReference type="SUPFAM" id="SSF81301">
    <property type="entry name" value="Nucleotidyltransferase"/>
    <property type="match status" value="1"/>
</dbReference>
<dbReference type="Proteomes" id="UP001172155">
    <property type="component" value="Unassembled WGS sequence"/>
</dbReference>
<dbReference type="GO" id="GO:0031123">
    <property type="term" value="P:RNA 3'-end processing"/>
    <property type="evidence" value="ECO:0007669"/>
    <property type="project" value="TreeGrafter"/>
</dbReference>
<evidence type="ECO:0000313" key="11">
    <source>
        <dbReference type="EMBL" id="KAK0749176.1"/>
    </source>
</evidence>
<dbReference type="EC" id="2.7.7.19" evidence="4"/>
<keyword evidence="12" id="KW-1185">Reference proteome</keyword>
<dbReference type="Pfam" id="PF22600">
    <property type="entry name" value="MTPAP-like_central"/>
    <property type="match status" value="1"/>
</dbReference>
<feature type="compositionally biased region" description="Polar residues" evidence="8">
    <location>
        <begin position="204"/>
        <end position="222"/>
    </location>
</feature>
<evidence type="ECO:0000256" key="1">
    <source>
        <dbReference type="ARBA" id="ARBA00001936"/>
    </source>
</evidence>
<dbReference type="InterPro" id="IPR002058">
    <property type="entry name" value="PAP_assoc"/>
</dbReference>
<feature type="compositionally biased region" description="Polar residues" evidence="8">
    <location>
        <begin position="811"/>
        <end position="822"/>
    </location>
</feature>
<feature type="compositionally biased region" description="Low complexity" evidence="8">
    <location>
        <begin position="644"/>
        <end position="656"/>
    </location>
</feature>
<comment type="similarity">
    <text evidence="3">Belongs to the DNA polymerase type-B-like family.</text>
</comment>
<evidence type="ECO:0000256" key="2">
    <source>
        <dbReference type="ARBA" id="ARBA00001946"/>
    </source>
</evidence>
<dbReference type="Gene3D" id="3.30.460.10">
    <property type="entry name" value="Beta Polymerase, domain 2"/>
    <property type="match status" value="1"/>
</dbReference>
<feature type="region of interest" description="Disordered" evidence="8">
    <location>
        <begin position="75"/>
        <end position="149"/>
    </location>
</feature>
<feature type="region of interest" description="Disordered" evidence="8">
    <location>
        <begin position="1123"/>
        <end position="1247"/>
    </location>
</feature>
<evidence type="ECO:0000256" key="5">
    <source>
        <dbReference type="ARBA" id="ARBA00022679"/>
    </source>
</evidence>
<evidence type="ECO:0000259" key="10">
    <source>
        <dbReference type="Pfam" id="PF22600"/>
    </source>
</evidence>